<feature type="region of interest" description="Disordered" evidence="1">
    <location>
        <begin position="67"/>
        <end position="218"/>
    </location>
</feature>
<feature type="compositionally biased region" description="Basic and acidic residues" evidence="1">
    <location>
        <begin position="113"/>
        <end position="126"/>
    </location>
</feature>
<dbReference type="AlphaFoldDB" id="A0A5P2CGC3"/>
<feature type="transmembrane region" description="Helical" evidence="2">
    <location>
        <begin position="228"/>
        <end position="250"/>
    </location>
</feature>
<dbReference type="Proteomes" id="UP000324015">
    <property type="component" value="Chromosome"/>
</dbReference>
<keyword evidence="2" id="KW-0812">Transmembrane</keyword>
<sequence>MARTSPRGGEGHGRLLLLAALLLGIVTMHTLGHPSGGHGGGPEPAAMRHADAGTPAQRTLGMLHHGADAAPRERDATAGRQATTPHNRDASTRPQAAAVPRERGTAANRSAAARRDGVVPPEHDAAIRPSAAMPRERGTTARQALAPAVDGRGTAAHESAAAASRSGVARDRREVAARQAGAAAPRPGAAAHQPVPGHERDAAPASGRVADAPSGSGSGMGMGTGMDPLSVCLAVLGAFTLLVLVRAGLLRPGGVVDRSRAPGRLLYTLRPNPPPPRILLSRLSVLRI</sequence>
<evidence type="ECO:0000313" key="3">
    <source>
        <dbReference type="EMBL" id="QES41277.1"/>
    </source>
</evidence>
<organism evidence="3 4">
    <name type="scientific">Streptomyces venezuelae</name>
    <dbReference type="NCBI Taxonomy" id="54571"/>
    <lineage>
        <taxon>Bacteria</taxon>
        <taxon>Bacillati</taxon>
        <taxon>Actinomycetota</taxon>
        <taxon>Actinomycetes</taxon>
        <taxon>Kitasatosporales</taxon>
        <taxon>Streptomycetaceae</taxon>
        <taxon>Streptomyces</taxon>
    </lineage>
</organism>
<reference evidence="3 4" key="1">
    <citation type="submission" date="2018-05" db="EMBL/GenBank/DDBJ databases">
        <title>Streptomyces venezuelae.</title>
        <authorList>
            <person name="Kim W."/>
            <person name="Lee N."/>
            <person name="Cho B.-K."/>
        </authorList>
    </citation>
    <scope>NUCLEOTIDE SEQUENCE [LARGE SCALE GENOMIC DNA]</scope>
    <source>
        <strain evidence="3 4">ATCC 14585</strain>
    </source>
</reference>
<dbReference type="RefSeq" id="WP_150183783.1">
    <property type="nucleotide sequence ID" value="NZ_CP029191.1"/>
</dbReference>
<gene>
    <name evidence="3" type="ORF">DEJ49_09875</name>
</gene>
<feature type="compositionally biased region" description="Low complexity" evidence="1">
    <location>
        <begin position="156"/>
        <end position="167"/>
    </location>
</feature>
<feature type="compositionally biased region" description="Basic and acidic residues" evidence="1">
    <location>
        <begin position="67"/>
        <end position="77"/>
    </location>
</feature>
<evidence type="ECO:0000256" key="1">
    <source>
        <dbReference type="SAM" id="MobiDB-lite"/>
    </source>
</evidence>
<evidence type="ECO:0000256" key="2">
    <source>
        <dbReference type="SAM" id="Phobius"/>
    </source>
</evidence>
<proteinExistence type="predicted"/>
<keyword evidence="2" id="KW-0472">Membrane</keyword>
<accession>A0A5P2CGC3</accession>
<protein>
    <submittedName>
        <fullName evidence="3">Uncharacterized protein</fullName>
    </submittedName>
</protein>
<evidence type="ECO:0000313" key="4">
    <source>
        <dbReference type="Proteomes" id="UP000324015"/>
    </source>
</evidence>
<keyword evidence="2" id="KW-1133">Transmembrane helix</keyword>
<name>A0A5P2CGC3_STRVZ</name>
<feature type="compositionally biased region" description="Low complexity" evidence="1">
    <location>
        <begin position="177"/>
        <end position="191"/>
    </location>
</feature>
<dbReference type="EMBL" id="CP029191">
    <property type="protein sequence ID" value="QES41277.1"/>
    <property type="molecule type" value="Genomic_DNA"/>
</dbReference>